<feature type="compositionally biased region" description="Basic and acidic residues" evidence="1">
    <location>
        <begin position="180"/>
        <end position="201"/>
    </location>
</feature>
<organism evidence="2 3">
    <name type="scientific">Tanacetum coccineum</name>
    <dbReference type="NCBI Taxonomy" id="301880"/>
    <lineage>
        <taxon>Eukaryota</taxon>
        <taxon>Viridiplantae</taxon>
        <taxon>Streptophyta</taxon>
        <taxon>Embryophyta</taxon>
        <taxon>Tracheophyta</taxon>
        <taxon>Spermatophyta</taxon>
        <taxon>Magnoliopsida</taxon>
        <taxon>eudicotyledons</taxon>
        <taxon>Gunneridae</taxon>
        <taxon>Pentapetalae</taxon>
        <taxon>asterids</taxon>
        <taxon>campanulids</taxon>
        <taxon>Asterales</taxon>
        <taxon>Asteraceae</taxon>
        <taxon>Asteroideae</taxon>
        <taxon>Anthemideae</taxon>
        <taxon>Anthemidinae</taxon>
        <taxon>Tanacetum</taxon>
    </lineage>
</organism>
<evidence type="ECO:0000256" key="1">
    <source>
        <dbReference type="SAM" id="MobiDB-lite"/>
    </source>
</evidence>
<feature type="compositionally biased region" description="Basic residues" evidence="1">
    <location>
        <begin position="478"/>
        <end position="492"/>
    </location>
</feature>
<name>A0ABQ5EY78_9ASTR</name>
<accession>A0ABQ5EY78</accession>
<comment type="caution">
    <text evidence="2">The sequence shown here is derived from an EMBL/GenBank/DDBJ whole genome shotgun (WGS) entry which is preliminary data.</text>
</comment>
<protein>
    <submittedName>
        <fullName evidence="2">Uncharacterized protein</fullName>
    </submittedName>
</protein>
<dbReference type="EMBL" id="BQNB010016764">
    <property type="protein sequence ID" value="GJT55522.1"/>
    <property type="molecule type" value="Genomic_DNA"/>
</dbReference>
<feature type="region of interest" description="Disordered" evidence="1">
    <location>
        <begin position="453"/>
        <end position="497"/>
    </location>
</feature>
<reference evidence="2" key="1">
    <citation type="journal article" date="2022" name="Int. J. Mol. Sci.">
        <title>Draft Genome of Tanacetum Coccineum: Genomic Comparison of Closely Related Tanacetum-Family Plants.</title>
        <authorList>
            <person name="Yamashiro T."/>
            <person name="Shiraishi A."/>
            <person name="Nakayama K."/>
            <person name="Satake H."/>
        </authorList>
    </citation>
    <scope>NUCLEOTIDE SEQUENCE</scope>
</reference>
<evidence type="ECO:0000313" key="2">
    <source>
        <dbReference type="EMBL" id="GJT55522.1"/>
    </source>
</evidence>
<gene>
    <name evidence="2" type="ORF">Tco_0990576</name>
</gene>
<evidence type="ECO:0000313" key="3">
    <source>
        <dbReference type="Proteomes" id="UP001151760"/>
    </source>
</evidence>
<keyword evidence="3" id="KW-1185">Reference proteome</keyword>
<reference evidence="2" key="2">
    <citation type="submission" date="2022-01" db="EMBL/GenBank/DDBJ databases">
        <authorList>
            <person name="Yamashiro T."/>
            <person name="Shiraishi A."/>
            <person name="Satake H."/>
            <person name="Nakayama K."/>
        </authorList>
    </citation>
    <scope>NUCLEOTIDE SEQUENCE</scope>
</reference>
<sequence>MCDKKNNVLFTDTECVVLSPYFKLTDESHVLLKVPRKDNMYSVDLKNFIPQGGLTYLFAKATPDESNLWHRRLWTCRKPALSFMRPFGCPVTILNTIDHLGKFDGKADEGSGPNWLFDIGALTKSMNYKPVVAGNQSNGNAGTKACNDAGKARMETLPGKDYILLPMWPTDPLFSQNLKDSPDARFKPSGEEEKKDAKDPGNESGNPTEGKDSEVPKVNAVDPKTSIELPNDPNIPESKDIVYSDDDEDVGAEADMNNLRIYCLLCGVPEGCQRASLMGKIEGKFMFVKTTRFEDLDFPDKSSKWKDYDRPVYQRVVKRAAVKHKEDGIFINQDKLISWQYKKQTVVANSTTEAEYIAASNCCGQFLGYCQANTVNGEVQLQALLDKNKVIITESTMRRDLQLEYANGVDCLPNAAIFEQLTLIEEHNKEGSNGYSGRSYPLFQTMMVQAHEEMGKGSEIPTDPYHTPFITQPSSSKPLRKQKSRKSKKRTEARKEGISQELLGLKRLRKLVSASRVESMMKPSVGDQEDASNRGGKIADIDADAEVTLIDETQGRNDDNLMFDIGVLDEQEVEVEKDNIQAMMDVTIDGSTITREERRAVGVLEDKVGYTLKLLKALILEQEVAKKQKIDDAKVDDDQEEARMKELMNIVPDEEEVAINV</sequence>
<feature type="region of interest" description="Disordered" evidence="1">
    <location>
        <begin position="174"/>
        <end position="242"/>
    </location>
</feature>
<dbReference type="Proteomes" id="UP001151760">
    <property type="component" value="Unassembled WGS sequence"/>
</dbReference>
<proteinExistence type="predicted"/>